<keyword evidence="4" id="KW-0560">Oxidoreductase</keyword>
<dbReference type="OrthoDB" id="109585at2"/>
<dbReference type="InterPro" id="IPR006076">
    <property type="entry name" value="FAD-dep_OxRdtase"/>
</dbReference>
<dbReference type="SUPFAM" id="SSF51905">
    <property type="entry name" value="FAD/NAD(P)-binding domain"/>
    <property type="match status" value="1"/>
</dbReference>
<protein>
    <submittedName>
        <fullName evidence="6">Sarcosine oxidase</fullName>
    </submittedName>
</protein>
<dbReference type="InterPro" id="IPR045170">
    <property type="entry name" value="MTOX"/>
</dbReference>
<evidence type="ECO:0000313" key="7">
    <source>
        <dbReference type="Proteomes" id="UP000199470"/>
    </source>
</evidence>
<evidence type="ECO:0000259" key="5">
    <source>
        <dbReference type="Pfam" id="PF01266"/>
    </source>
</evidence>
<dbReference type="Gene3D" id="3.30.9.10">
    <property type="entry name" value="D-Amino Acid Oxidase, subunit A, domain 2"/>
    <property type="match status" value="1"/>
</dbReference>
<feature type="domain" description="FAD dependent oxidoreductase" evidence="5">
    <location>
        <begin position="18"/>
        <end position="383"/>
    </location>
</feature>
<accession>A0A1I4P651</accession>
<dbReference type="AlphaFoldDB" id="A0A1I4P651"/>
<keyword evidence="2" id="KW-0285">Flavoprotein</keyword>
<dbReference type="InterPro" id="IPR036188">
    <property type="entry name" value="FAD/NAD-bd_sf"/>
</dbReference>
<name>A0A1I4P651_9BURK</name>
<evidence type="ECO:0000256" key="3">
    <source>
        <dbReference type="ARBA" id="ARBA00022827"/>
    </source>
</evidence>
<dbReference type="Pfam" id="PF01266">
    <property type="entry name" value="DAO"/>
    <property type="match status" value="1"/>
</dbReference>
<evidence type="ECO:0000256" key="4">
    <source>
        <dbReference type="ARBA" id="ARBA00023002"/>
    </source>
</evidence>
<evidence type="ECO:0000256" key="1">
    <source>
        <dbReference type="ARBA" id="ARBA00001974"/>
    </source>
</evidence>
<evidence type="ECO:0000313" key="6">
    <source>
        <dbReference type="EMBL" id="SFM23050.1"/>
    </source>
</evidence>
<dbReference type="GO" id="GO:0008115">
    <property type="term" value="F:sarcosine oxidase activity"/>
    <property type="evidence" value="ECO:0007669"/>
    <property type="project" value="TreeGrafter"/>
</dbReference>
<dbReference type="GO" id="GO:0050660">
    <property type="term" value="F:flavin adenine dinucleotide binding"/>
    <property type="evidence" value="ECO:0007669"/>
    <property type="project" value="InterPro"/>
</dbReference>
<comment type="cofactor">
    <cofactor evidence="1">
        <name>FAD</name>
        <dbReference type="ChEBI" id="CHEBI:57692"/>
    </cofactor>
</comment>
<dbReference type="PANTHER" id="PTHR10961">
    <property type="entry name" value="PEROXISOMAL SARCOSINE OXIDASE"/>
    <property type="match status" value="1"/>
</dbReference>
<reference evidence="6 7" key="1">
    <citation type="submission" date="2016-10" db="EMBL/GenBank/DDBJ databases">
        <authorList>
            <person name="de Groot N.N."/>
        </authorList>
    </citation>
    <scope>NUCLEOTIDE SEQUENCE [LARGE SCALE GENOMIC DNA]</scope>
    <source>
        <strain evidence="6 7">ATCC 43154</strain>
    </source>
</reference>
<dbReference type="STRING" id="758825.SAMN02982985_03279"/>
<dbReference type="PANTHER" id="PTHR10961:SF7">
    <property type="entry name" value="FAD DEPENDENT OXIDOREDUCTASE DOMAIN-CONTAINING PROTEIN"/>
    <property type="match status" value="1"/>
</dbReference>
<sequence length="406" mass="45334">MPVDKGTQPANSSQETYDVIVIGGGPMGLATAYYNSKRAAKTLVLEQFTYFNQQGSSAGMSRQFRIPYPDEYMVKMAEDALPYWAELQSHTEEQLLTTVGTLWFGDPAVQSTEGNIAAAELAMQALDVPYTSLTVAQIEEQYHFKDLPENYRGLFQADGASIDLHATQRTLYDCNLASPHVTMLDQSPVIGIEQSDQLFMITTPGGTFVGKKLVIVPGPYINDVINLLKFRIDATYWNMASTYFKKSDPSIQYPTWFVFQEPAGDSGNQFYGFPEVDWDHPGYIRVAPDFVMTPLADPNQASFIPNPQEIAYTVEWVQQHMSGLDPTPHYKSTCLVALSNIPAKEMLIDFAPIYVPNHKSIAMYATGWAAKFVPLLGQILSEMALDGKSSYDISHFQTGHRYFKAM</sequence>
<organism evidence="6 7">
    <name type="scientific">Rugamonas rubra</name>
    <dbReference type="NCBI Taxonomy" id="758825"/>
    <lineage>
        <taxon>Bacteria</taxon>
        <taxon>Pseudomonadati</taxon>
        <taxon>Pseudomonadota</taxon>
        <taxon>Betaproteobacteria</taxon>
        <taxon>Burkholderiales</taxon>
        <taxon>Oxalobacteraceae</taxon>
        <taxon>Telluria group</taxon>
        <taxon>Rugamonas</taxon>
    </lineage>
</organism>
<evidence type="ECO:0000256" key="2">
    <source>
        <dbReference type="ARBA" id="ARBA00022630"/>
    </source>
</evidence>
<dbReference type="Proteomes" id="UP000199470">
    <property type="component" value="Unassembled WGS sequence"/>
</dbReference>
<keyword evidence="7" id="KW-1185">Reference proteome</keyword>
<proteinExistence type="predicted"/>
<keyword evidence="3" id="KW-0274">FAD</keyword>
<dbReference type="Gene3D" id="3.50.50.60">
    <property type="entry name" value="FAD/NAD(P)-binding domain"/>
    <property type="match status" value="1"/>
</dbReference>
<gene>
    <name evidence="6" type="ORF">SAMN02982985_03279</name>
</gene>
<dbReference type="EMBL" id="FOTW01000015">
    <property type="protein sequence ID" value="SFM23050.1"/>
    <property type="molecule type" value="Genomic_DNA"/>
</dbReference>